<evidence type="ECO:0000256" key="2">
    <source>
        <dbReference type="ARBA" id="ARBA00001933"/>
    </source>
</evidence>
<proteinExistence type="inferred from homology"/>
<dbReference type="InterPro" id="IPR005814">
    <property type="entry name" value="Aminotrans_3"/>
</dbReference>
<dbReference type="Proteomes" id="UP000740329">
    <property type="component" value="Unassembled WGS sequence"/>
</dbReference>
<sequence>MYTIKTQNSKDLYDEAKNYLVGGVNSPVRAFKPYPFFVKSAKECYLIDEDDNKYIDYCLAYGPMVLGHANQDILSKVKEQMDLGTAYGVPAKKEIELAKEIIDRIPCAEMVRFVNSGTEATMSAIRLARGVTGKNKIIKFDGAYHGAHDYVLVKSGSGALTHGSPNSPGIPADTTKNTILLPFNNRELMEKTIAEQKEEIACIIVEPVMGNVGCILPNDDYLKFLREITEENNIVLIFDEVITGFRLSKGGAQEYFGVTPDLVTLGKILGGGFPIGAIAGKKELMENFSPNGTIYQAGTFNGNPVSITAGIETLKCLNDDFYKQTTKKATILSNHLRELSDKYGIETKVYNVASIFQVYFNKNEVLNYDIAKESNTELFNKYFFGLLNNGVFIAPSQFECCFTSIAHNEEDIQTTMNVMENAFKSLK</sequence>
<feature type="modified residue" description="N6-(pyridoxal phosphate)lysine" evidence="8">
    <location>
        <position position="267"/>
    </location>
</feature>
<dbReference type="CDD" id="cd00610">
    <property type="entry name" value="OAT_like"/>
    <property type="match status" value="1"/>
</dbReference>
<evidence type="ECO:0000256" key="5">
    <source>
        <dbReference type="ARBA" id="ARBA00022898"/>
    </source>
</evidence>
<dbReference type="EC" id="5.4.3.8" evidence="8"/>
<dbReference type="InterPro" id="IPR015424">
    <property type="entry name" value="PyrdxlP-dep_Trfase"/>
</dbReference>
<comment type="similarity">
    <text evidence="4 8">Belongs to the class-III pyridoxal-phosphate-dependent aminotransferase family. HemL subfamily.</text>
</comment>
<evidence type="ECO:0000256" key="6">
    <source>
        <dbReference type="ARBA" id="ARBA00023235"/>
    </source>
</evidence>
<name>A0A8J7RG87_METVO</name>
<comment type="cofactor">
    <cofactor evidence="2 8">
        <name>pyridoxal 5'-phosphate</name>
        <dbReference type="ChEBI" id="CHEBI:597326"/>
    </cofactor>
</comment>
<dbReference type="GO" id="GO:0005737">
    <property type="term" value="C:cytoplasm"/>
    <property type="evidence" value="ECO:0007669"/>
    <property type="project" value="UniProtKB-SubCell"/>
</dbReference>
<dbReference type="EMBL" id="JAGGMV010000003">
    <property type="protein sequence ID" value="MBP2201824.1"/>
    <property type="molecule type" value="Genomic_DNA"/>
</dbReference>
<dbReference type="GO" id="GO:0042286">
    <property type="term" value="F:glutamate-1-semialdehyde 2,1-aminomutase activity"/>
    <property type="evidence" value="ECO:0007669"/>
    <property type="project" value="UniProtKB-UniRule"/>
</dbReference>
<dbReference type="PANTHER" id="PTHR43713">
    <property type="entry name" value="GLUTAMATE-1-SEMIALDEHYDE 2,1-AMINOMUTASE"/>
    <property type="match status" value="1"/>
</dbReference>
<comment type="pathway">
    <text evidence="3">Porphyrin-containing compound metabolism; protoporphyrin-IX biosynthesis; 5-aminolevulinate from L-glutamyl-tRNA(Glu): step 2/2.</text>
</comment>
<dbReference type="OrthoDB" id="6524at2157"/>
<reference evidence="9" key="1">
    <citation type="submission" date="2021-03" db="EMBL/GenBank/DDBJ databases">
        <title>Genomic Encyclopedia of Type Strains, Phase IV (KMG-V): Genome sequencing to study the core and pangenomes of soil and plant-associated prokaryotes.</title>
        <authorList>
            <person name="Whitman W."/>
        </authorList>
    </citation>
    <scope>NUCLEOTIDE SEQUENCE</scope>
    <source>
        <strain evidence="9">C4</strain>
    </source>
</reference>
<dbReference type="InterPro" id="IPR015421">
    <property type="entry name" value="PyrdxlP-dep_Trfase_major"/>
</dbReference>
<comment type="subcellular location">
    <subcellularLocation>
        <location evidence="8">Cytoplasm</location>
    </subcellularLocation>
</comment>
<evidence type="ECO:0000256" key="1">
    <source>
        <dbReference type="ARBA" id="ARBA00001579"/>
    </source>
</evidence>
<dbReference type="InterPro" id="IPR004639">
    <property type="entry name" value="4pyrrol_synth_GluAld_NH2Trfase"/>
</dbReference>
<dbReference type="NCBIfam" id="NF000818">
    <property type="entry name" value="PRK00062.1"/>
    <property type="match status" value="1"/>
</dbReference>
<dbReference type="AlphaFoldDB" id="A0A8J7RG87"/>
<dbReference type="UniPathway" id="UPA00251">
    <property type="reaction ID" value="UER00317"/>
</dbReference>
<dbReference type="FunFam" id="3.40.640.10:FF:000021">
    <property type="entry name" value="Glutamate-1-semialdehyde 2,1-aminomutase"/>
    <property type="match status" value="1"/>
</dbReference>
<dbReference type="NCBIfam" id="TIGR00713">
    <property type="entry name" value="hemL"/>
    <property type="match status" value="1"/>
</dbReference>
<dbReference type="GO" id="GO:0006782">
    <property type="term" value="P:protoporphyrinogen IX biosynthetic process"/>
    <property type="evidence" value="ECO:0007669"/>
    <property type="project" value="UniProtKB-UniRule"/>
</dbReference>
<dbReference type="Gene3D" id="3.90.1150.10">
    <property type="entry name" value="Aspartate Aminotransferase, domain 1"/>
    <property type="match status" value="1"/>
</dbReference>
<gene>
    <name evidence="8" type="primary">hemL</name>
    <name evidence="9" type="ORF">J3E07_001249</name>
</gene>
<evidence type="ECO:0000256" key="3">
    <source>
        <dbReference type="ARBA" id="ARBA00004819"/>
    </source>
</evidence>
<keyword evidence="8" id="KW-0963">Cytoplasm</keyword>
<dbReference type="PANTHER" id="PTHR43713:SF3">
    <property type="entry name" value="GLUTAMATE-1-SEMIALDEHYDE 2,1-AMINOMUTASE 1, CHLOROPLASTIC-RELATED"/>
    <property type="match status" value="1"/>
</dbReference>
<evidence type="ECO:0000256" key="4">
    <source>
        <dbReference type="ARBA" id="ARBA00008981"/>
    </source>
</evidence>
<dbReference type="GO" id="GO:0008483">
    <property type="term" value="F:transaminase activity"/>
    <property type="evidence" value="ECO:0007669"/>
    <property type="project" value="InterPro"/>
</dbReference>
<dbReference type="GO" id="GO:0030170">
    <property type="term" value="F:pyridoxal phosphate binding"/>
    <property type="evidence" value="ECO:0007669"/>
    <property type="project" value="InterPro"/>
</dbReference>
<dbReference type="Pfam" id="PF00202">
    <property type="entry name" value="Aminotran_3"/>
    <property type="match status" value="1"/>
</dbReference>
<keyword evidence="5 8" id="KW-0663">Pyridoxal phosphate</keyword>
<dbReference type="HAMAP" id="MF_00375">
    <property type="entry name" value="HemL_aminotrans_3"/>
    <property type="match status" value="1"/>
</dbReference>
<dbReference type="RefSeq" id="WP_209591344.1">
    <property type="nucleotide sequence ID" value="NZ_JAGGMU010000003.1"/>
</dbReference>
<keyword evidence="6 8" id="KW-0413">Isomerase</keyword>
<evidence type="ECO:0000256" key="7">
    <source>
        <dbReference type="ARBA" id="ARBA00023244"/>
    </source>
</evidence>
<organism evidence="9 10">
    <name type="scientific">Methanococcus voltae</name>
    <dbReference type="NCBI Taxonomy" id="2188"/>
    <lineage>
        <taxon>Archaea</taxon>
        <taxon>Methanobacteriati</taxon>
        <taxon>Methanobacteriota</taxon>
        <taxon>Methanomada group</taxon>
        <taxon>Methanococci</taxon>
        <taxon>Methanococcales</taxon>
        <taxon>Methanococcaceae</taxon>
        <taxon>Methanococcus</taxon>
    </lineage>
</organism>
<dbReference type="InterPro" id="IPR015422">
    <property type="entry name" value="PyrdxlP-dep_Trfase_small"/>
</dbReference>
<comment type="catalytic activity">
    <reaction evidence="1 8">
        <text>(S)-4-amino-5-oxopentanoate = 5-aminolevulinate</text>
        <dbReference type="Rhea" id="RHEA:14265"/>
        <dbReference type="ChEBI" id="CHEBI:57501"/>
        <dbReference type="ChEBI" id="CHEBI:356416"/>
        <dbReference type="EC" id="5.4.3.8"/>
    </reaction>
</comment>
<dbReference type="InterPro" id="IPR049704">
    <property type="entry name" value="Aminotrans_3_PPA_site"/>
</dbReference>
<evidence type="ECO:0000313" key="10">
    <source>
        <dbReference type="Proteomes" id="UP000740329"/>
    </source>
</evidence>
<dbReference type="PROSITE" id="PS00600">
    <property type="entry name" value="AA_TRANSFER_CLASS_3"/>
    <property type="match status" value="1"/>
</dbReference>
<evidence type="ECO:0000313" key="9">
    <source>
        <dbReference type="EMBL" id="MBP2201824.1"/>
    </source>
</evidence>
<accession>A0A8J7RG87</accession>
<dbReference type="Gene3D" id="3.40.640.10">
    <property type="entry name" value="Type I PLP-dependent aspartate aminotransferase-like (Major domain)"/>
    <property type="match status" value="1"/>
</dbReference>
<protein>
    <recommendedName>
        <fullName evidence="8">Glutamate-1-semialdehyde 2,1-aminomutase</fullName>
        <shortName evidence="8">GSA</shortName>
        <ecNumber evidence="8">5.4.3.8</ecNumber>
    </recommendedName>
    <alternativeName>
        <fullName evidence="8">Glutamate-1-semialdehyde aminotransferase</fullName>
        <shortName evidence="8">GSA-AT</shortName>
    </alternativeName>
</protein>
<keyword evidence="7 8" id="KW-0627">Porphyrin biosynthesis</keyword>
<comment type="caution">
    <text evidence="9">The sequence shown here is derived from an EMBL/GenBank/DDBJ whole genome shotgun (WGS) entry which is preliminary data.</text>
</comment>
<dbReference type="SUPFAM" id="SSF53383">
    <property type="entry name" value="PLP-dependent transferases"/>
    <property type="match status" value="1"/>
</dbReference>
<evidence type="ECO:0000256" key="8">
    <source>
        <dbReference type="HAMAP-Rule" id="MF_00375"/>
    </source>
</evidence>